<accession>A0A9J6CPQ2</accession>
<gene>
    <name evidence="5" type="ORF">PVAND_013220</name>
</gene>
<dbReference type="SMART" id="SM00248">
    <property type="entry name" value="ANK"/>
    <property type="match status" value="6"/>
</dbReference>
<dbReference type="Pfam" id="PF12796">
    <property type="entry name" value="Ank_2"/>
    <property type="match status" value="1"/>
</dbReference>
<dbReference type="SMART" id="SM00969">
    <property type="entry name" value="SOCS_box"/>
    <property type="match status" value="1"/>
</dbReference>
<dbReference type="InterPro" id="IPR036770">
    <property type="entry name" value="Ankyrin_rpt-contain_sf"/>
</dbReference>
<dbReference type="Pfam" id="PF07525">
    <property type="entry name" value="SOCS_box"/>
    <property type="match status" value="1"/>
</dbReference>
<name>A0A9J6CPQ2_POLVA</name>
<sequence>MNLSVAVRQNDIERIKELLSNPRINVNATDNHNFTALHHAVSNKNTEACRLLLKHKKIDVSIRTFEGLTALFLAIVSNCNLEILEMLIKKNRQMVNIKNNEEVACIHEAVKNRRLDIVKLLIENGAAVNCYDLDHENCMHLAASNCDYDMIEYLLKETEIDPTAKNRDEMNPLCLLIVRSRNEPADVVIQCFHLLLEYTYEKDILTGSYTIEDIFQPAFLATVYSHTEIAKFIIHNIYSNRNSKYEFIKKLCDACTLDEDEEFLYYLLVFLHDKIDQYDKFSFPRFSEINYFMHVRSVIYAIQKLLDSYESTQLAISLLNELESIEIRIKVREFEDQVGVMLYDRFTNINFHQDQIENIKLLLNYFYENEYNINVTIKSVLHSIAVAKENQVNILNSAKEILKLLIPYNTNFFADVETWKQINEFKNLNDNIQIIVHWLNENYGNTMTNLILDMKIVYSLKHLCRNVLRDRLKNNLKSLQKKEIVDSLKLPDLLINYLLFKQQ</sequence>
<dbReference type="InterPro" id="IPR002110">
    <property type="entry name" value="Ankyrin_rpt"/>
</dbReference>
<keyword evidence="2 3" id="KW-0040">ANK repeat</keyword>
<protein>
    <recommendedName>
        <fullName evidence="4">SOCS box domain-containing protein</fullName>
    </recommendedName>
</protein>
<feature type="repeat" description="ANK" evidence="3">
    <location>
        <begin position="101"/>
        <end position="133"/>
    </location>
</feature>
<comment type="caution">
    <text evidence="5">The sequence shown here is derived from an EMBL/GenBank/DDBJ whole genome shotgun (WGS) entry which is preliminary data.</text>
</comment>
<evidence type="ECO:0000256" key="1">
    <source>
        <dbReference type="ARBA" id="ARBA00022737"/>
    </source>
</evidence>
<evidence type="ECO:0000313" key="6">
    <source>
        <dbReference type="Proteomes" id="UP001107558"/>
    </source>
</evidence>
<dbReference type="SUPFAM" id="SSF48403">
    <property type="entry name" value="Ankyrin repeat"/>
    <property type="match status" value="1"/>
</dbReference>
<dbReference type="OrthoDB" id="7791519at2759"/>
<evidence type="ECO:0000256" key="3">
    <source>
        <dbReference type="PROSITE-ProRule" id="PRU00023"/>
    </source>
</evidence>
<dbReference type="GO" id="GO:0035556">
    <property type="term" value="P:intracellular signal transduction"/>
    <property type="evidence" value="ECO:0007669"/>
    <property type="project" value="InterPro"/>
</dbReference>
<dbReference type="PROSITE" id="PS50088">
    <property type="entry name" value="ANK_REPEAT"/>
    <property type="match status" value="1"/>
</dbReference>
<dbReference type="PANTHER" id="PTHR24198:SF165">
    <property type="entry name" value="ANKYRIN REPEAT-CONTAINING PROTEIN-RELATED"/>
    <property type="match status" value="1"/>
</dbReference>
<feature type="domain" description="SOCS box" evidence="4">
    <location>
        <begin position="457"/>
        <end position="498"/>
    </location>
</feature>
<organism evidence="5 6">
    <name type="scientific">Polypedilum vanderplanki</name>
    <name type="common">Sleeping chironomid midge</name>
    <dbReference type="NCBI Taxonomy" id="319348"/>
    <lineage>
        <taxon>Eukaryota</taxon>
        <taxon>Metazoa</taxon>
        <taxon>Ecdysozoa</taxon>
        <taxon>Arthropoda</taxon>
        <taxon>Hexapoda</taxon>
        <taxon>Insecta</taxon>
        <taxon>Pterygota</taxon>
        <taxon>Neoptera</taxon>
        <taxon>Endopterygota</taxon>
        <taxon>Diptera</taxon>
        <taxon>Nematocera</taxon>
        <taxon>Chironomoidea</taxon>
        <taxon>Chironomidae</taxon>
        <taxon>Chironominae</taxon>
        <taxon>Polypedilum</taxon>
        <taxon>Polypedilum</taxon>
    </lineage>
</organism>
<dbReference type="SUPFAM" id="SSF158235">
    <property type="entry name" value="SOCS box-like"/>
    <property type="match status" value="1"/>
</dbReference>
<dbReference type="Gene3D" id="1.25.40.20">
    <property type="entry name" value="Ankyrin repeat-containing domain"/>
    <property type="match status" value="2"/>
</dbReference>
<dbReference type="InterPro" id="IPR001496">
    <property type="entry name" value="SOCS_box"/>
</dbReference>
<evidence type="ECO:0000313" key="5">
    <source>
        <dbReference type="EMBL" id="KAG5683965.1"/>
    </source>
</evidence>
<dbReference type="PROSITE" id="PS50225">
    <property type="entry name" value="SOCS"/>
    <property type="match status" value="1"/>
</dbReference>
<dbReference type="Pfam" id="PF13637">
    <property type="entry name" value="Ank_4"/>
    <property type="match status" value="1"/>
</dbReference>
<keyword evidence="6" id="KW-1185">Reference proteome</keyword>
<dbReference type="EMBL" id="JADBJN010000001">
    <property type="protein sequence ID" value="KAG5683965.1"/>
    <property type="molecule type" value="Genomic_DNA"/>
</dbReference>
<evidence type="ECO:0000256" key="2">
    <source>
        <dbReference type="ARBA" id="ARBA00023043"/>
    </source>
</evidence>
<proteinExistence type="predicted"/>
<dbReference type="PANTHER" id="PTHR24198">
    <property type="entry name" value="ANKYRIN REPEAT AND PROTEIN KINASE DOMAIN-CONTAINING PROTEIN"/>
    <property type="match status" value="1"/>
</dbReference>
<dbReference type="PROSITE" id="PS50297">
    <property type="entry name" value="ANK_REP_REGION"/>
    <property type="match status" value="1"/>
</dbReference>
<dbReference type="InterPro" id="IPR036036">
    <property type="entry name" value="SOCS_box-like_dom_sf"/>
</dbReference>
<dbReference type="Proteomes" id="UP001107558">
    <property type="component" value="Chromosome 1"/>
</dbReference>
<dbReference type="CDD" id="cd03587">
    <property type="entry name" value="SOCS"/>
    <property type="match status" value="1"/>
</dbReference>
<keyword evidence="1" id="KW-0677">Repeat</keyword>
<evidence type="ECO:0000259" key="4">
    <source>
        <dbReference type="PROSITE" id="PS50225"/>
    </source>
</evidence>
<reference evidence="5" key="1">
    <citation type="submission" date="2021-03" db="EMBL/GenBank/DDBJ databases">
        <title>Chromosome level genome of the anhydrobiotic midge Polypedilum vanderplanki.</title>
        <authorList>
            <person name="Yoshida Y."/>
            <person name="Kikawada T."/>
            <person name="Gusev O."/>
        </authorList>
    </citation>
    <scope>NUCLEOTIDE SEQUENCE</scope>
    <source>
        <strain evidence="5">NIAS01</strain>
        <tissue evidence="5">Whole body or cell culture</tissue>
    </source>
</reference>
<dbReference type="AlphaFoldDB" id="A0A9J6CPQ2"/>